<keyword evidence="2" id="KW-1185">Reference proteome</keyword>
<protein>
    <submittedName>
        <fullName evidence="1">Uncharacterized protein</fullName>
    </submittedName>
</protein>
<gene>
    <name evidence="1" type="ORF">MANES_03G090412v8</name>
</gene>
<evidence type="ECO:0000313" key="1">
    <source>
        <dbReference type="EMBL" id="KAG8657797.1"/>
    </source>
</evidence>
<organism evidence="1 2">
    <name type="scientific">Manihot esculenta</name>
    <name type="common">Cassava</name>
    <name type="synonym">Jatropha manihot</name>
    <dbReference type="NCBI Taxonomy" id="3983"/>
    <lineage>
        <taxon>Eukaryota</taxon>
        <taxon>Viridiplantae</taxon>
        <taxon>Streptophyta</taxon>
        <taxon>Embryophyta</taxon>
        <taxon>Tracheophyta</taxon>
        <taxon>Spermatophyta</taxon>
        <taxon>Magnoliopsida</taxon>
        <taxon>eudicotyledons</taxon>
        <taxon>Gunneridae</taxon>
        <taxon>Pentapetalae</taxon>
        <taxon>rosids</taxon>
        <taxon>fabids</taxon>
        <taxon>Malpighiales</taxon>
        <taxon>Euphorbiaceae</taxon>
        <taxon>Crotonoideae</taxon>
        <taxon>Manihoteae</taxon>
        <taxon>Manihot</taxon>
    </lineage>
</organism>
<sequence length="559" mass="63781">MVLYLLTCVMRRTFYLHWKCHKGYMVGIWRNLISTWLQLIYKEKIGASNMFSRGWKEFAKSKKLAIGDVLVFLRGESGDLLVGLKKLMKQDTDCKLPVISSENMCIGVLAGAHSAINYGTRFSFIYKPRPKKCEFMVDVNKYLKAQNYNLSIGTRFSMKFEAEEVMEQSFTGSIVGFHDNASSRWAGSEWRYIKVQWDKPSTFFPERVSPWELELSSNSQMSQRSKRAQPNNTVDFTQYVPCQRRKTDRQLKESCSHVYEKESNYGVEGKDYVDASEANKEGEIQVSESDIVSLQKSSDPAETNICDDIECLFRESDYIDACEFPWAESPPSLHHEAIALPSTEFENLPLAARTPTSSLGVLHSECAFLPSCKTNGILPTECENSLRLLPQVASTSHGDMTETSYMHCFKRDFHGFQVWHHLIPYLGWFSVKMGDFWNDARIQRADTVSSVLNGLGEALCLKDRNWESLNRDELEKLINGINDSLIAGFKLDCLKPIALKAEGVLKAREQCDSLQSRRSSLESQLRELDSERQNVVGELQNVRQGLRSLTEGFVYESML</sequence>
<dbReference type="EMBL" id="CM004389">
    <property type="protein sequence ID" value="KAG8657797.1"/>
    <property type="molecule type" value="Genomic_DNA"/>
</dbReference>
<dbReference type="Proteomes" id="UP000091857">
    <property type="component" value="Chromosome 3"/>
</dbReference>
<evidence type="ECO:0000313" key="2">
    <source>
        <dbReference type="Proteomes" id="UP000091857"/>
    </source>
</evidence>
<name>A0ACB7HYB0_MANES</name>
<reference evidence="2" key="1">
    <citation type="journal article" date="2016" name="Nat. Biotechnol.">
        <title>Sequencing wild and cultivated cassava and related species reveals extensive interspecific hybridization and genetic diversity.</title>
        <authorList>
            <person name="Bredeson J.V."/>
            <person name="Lyons J.B."/>
            <person name="Prochnik S.E."/>
            <person name="Wu G.A."/>
            <person name="Ha C.M."/>
            <person name="Edsinger-Gonzales E."/>
            <person name="Grimwood J."/>
            <person name="Schmutz J."/>
            <person name="Rabbi I.Y."/>
            <person name="Egesi C."/>
            <person name="Nauluvula P."/>
            <person name="Lebot V."/>
            <person name="Ndunguru J."/>
            <person name="Mkamilo G."/>
            <person name="Bart R.S."/>
            <person name="Setter T.L."/>
            <person name="Gleadow R.M."/>
            <person name="Kulakow P."/>
            <person name="Ferguson M.E."/>
            <person name="Rounsley S."/>
            <person name="Rokhsar D.S."/>
        </authorList>
    </citation>
    <scope>NUCLEOTIDE SEQUENCE [LARGE SCALE GENOMIC DNA]</scope>
    <source>
        <strain evidence="2">cv. AM560-2</strain>
    </source>
</reference>
<comment type="caution">
    <text evidence="1">The sequence shown here is derived from an EMBL/GenBank/DDBJ whole genome shotgun (WGS) entry which is preliminary data.</text>
</comment>
<accession>A0ACB7HYB0</accession>
<proteinExistence type="predicted"/>